<protein>
    <recommendedName>
        <fullName evidence="3">RidA family protein</fullName>
    </recommendedName>
</protein>
<dbReference type="CDD" id="cd06154">
    <property type="entry name" value="YjgF_YER057c_UK114_like_6"/>
    <property type="match status" value="1"/>
</dbReference>
<organism evidence="1 2">
    <name type="scientific">Candidatus Thermofonsia Clade 1 bacterium</name>
    <dbReference type="NCBI Taxonomy" id="2364210"/>
    <lineage>
        <taxon>Bacteria</taxon>
        <taxon>Bacillati</taxon>
        <taxon>Chloroflexota</taxon>
        <taxon>Candidatus Thermofontia</taxon>
        <taxon>Candidatus Thermofonsia Clade 1</taxon>
    </lineage>
</organism>
<evidence type="ECO:0000313" key="1">
    <source>
        <dbReference type="EMBL" id="PJF31173.1"/>
    </source>
</evidence>
<proteinExistence type="predicted"/>
<reference evidence="1 2" key="1">
    <citation type="submission" date="2017-11" db="EMBL/GenBank/DDBJ databases">
        <title>Evolution of Phototrophy in the Chloroflexi Phylum Driven by Horizontal Gene Transfer.</title>
        <authorList>
            <person name="Ward L.M."/>
            <person name="Hemp J."/>
            <person name="Shih P.M."/>
            <person name="Mcglynn S.E."/>
            <person name="Fischer W."/>
        </authorList>
    </citation>
    <scope>NUCLEOTIDE SEQUENCE [LARGE SCALE GENOMIC DNA]</scope>
    <source>
        <strain evidence="1">CP2_2F</strain>
    </source>
</reference>
<name>A0A2M8P0W0_9CHLR</name>
<dbReference type="Pfam" id="PF01042">
    <property type="entry name" value="Ribonuc_L-PSP"/>
    <property type="match status" value="1"/>
</dbReference>
<dbReference type="Gene3D" id="3.30.1330.40">
    <property type="entry name" value="RutC-like"/>
    <property type="match status" value="1"/>
</dbReference>
<sequence length="129" mass="14381">MTRQTISSGSHWETLAGYARAVRIGRHIWVSGTTATDEHSQPVAIGDAYEQARYILHKIERALQACGATRRDVVRTRIYLVNRADWRAVARAHAEFFGEIRPANTLVVVAALIGAEYLVEVEAEAYLSD</sequence>
<dbReference type="AlphaFoldDB" id="A0A2M8P0W0"/>
<gene>
    <name evidence="1" type="ORF">CUN51_04700</name>
</gene>
<dbReference type="PANTHER" id="PTHR43857:SF1">
    <property type="entry name" value="YJGH FAMILY PROTEIN"/>
    <property type="match status" value="1"/>
</dbReference>
<dbReference type="InterPro" id="IPR006175">
    <property type="entry name" value="YjgF/YER057c/UK114"/>
</dbReference>
<dbReference type="InterPro" id="IPR035959">
    <property type="entry name" value="RutC-like_sf"/>
</dbReference>
<dbReference type="SUPFAM" id="SSF55298">
    <property type="entry name" value="YjgF-like"/>
    <property type="match status" value="1"/>
</dbReference>
<dbReference type="EMBL" id="PGTK01000004">
    <property type="protein sequence ID" value="PJF31173.1"/>
    <property type="molecule type" value="Genomic_DNA"/>
</dbReference>
<evidence type="ECO:0008006" key="3">
    <source>
        <dbReference type="Google" id="ProtNLM"/>
    </source>
</evidence>
<dbReference type="Proteomes" id="UP000228921">
    <property type="component" value="Unassembled WGS sequence"/>
</dbReference>
<evidence type="ECO:0000313" key="2">
    <source>
        <dbReference type="Proteomes" id="UP000228921"/>
    </source>
</evidence>
<accession>A0A2M8P0W0</accession>
<comment type="caution">
    <text evidence="1">The sequence shown here is derived from an EMBL/GenBank/DDBJ whole genome shotgun (WGS) entry which is preliminary data.</text>
</comment>
<dbReference type="PANTHER" id="PTHR43857">
    <property type="entry name" value="BLR7761 PROTEIN"/>
    <property type="match status" value="1"/>
</dbReference>